<dbReference type="SUPFAM" id="SSF46785">
    <property type="entry name" value="Winged helix' DNA-binding domain"/>
    <property type="match status" value="1"/>
</dbReference>
<dbReference type="Pfam" id="PF00392">
    <property type="entry name" value="GntR"/>
    <property type="match status" value="1"/>
</dbReference>
<dbReference type="PANTHER" id="PTHR38445">
    <property type="entry name" value="HTH-TYPE TRANSCRIPTIONAL REPRESSOR YTRA"/>
    <property type="match status" value="1"/>
</dbReference>
<dbReference type="GO" id="GO:0003700">
    <property type="term" value="F:DNA-binding transcription factor activity"/>
    <property type="evidence" value="ECO:0007669"/>
    <property type="project" value="InterPro"/>
</dbReference>
<dbReference type="AlphaFoldDB" id="A0A9D1CTZ6"/>
<dbReference type="CDD" id="cd07377">
    <property type="entry name" value="WHTH_GntR"/>
    <property type="match status" value="1"/>
</dbReference>
<reference evidence="5" key="1">
    <citation type="submission" date="2020-10" db="EMBL/GenBank/DDBJ databases">
        <authorList>
            <person name="Gilroy R."/>
        </authorList>
    </citation>
    <scope>NUCLEOTIDE SEQUENCE</scope>
    <source>
        <strain evidence="5">ChiSjej1B19-3389</strain>
    </source>
</reference>
<protein>
    <submittedName>
        <fullName evidence="5">GntR family transcriptional regulator</fullName>
    </submittedName>
</protein>
<dbReference type="Proteomes" id="UP000886787">
    <property type="component" value="Unassembled WGS sequence"/>
</dbReference>
<evidence type="ECO:0000313" key="5">
    <source>
        <dbReference type="EMBL" id="HIQ80407.1"/>
    </source>
</evidence>
<gene>
    <name evidence="5" type="ORF">IAD32_03890</name>
</gene>
<sequence length="125" mass="13792">MFTLNFQSRQPIYEQLYDNVVRLAALGVLKPEEQLPPVRTLAAQLGVNPNTVSKAYQLLERDGIIYSAIGRGSFVASGLSAIGLQRETILEELAKALKKAMEIGITREELEELINENYVKGGTQA</sequence>
<evidence type="ECO:0000256" key="2">
    <source>
        <dbReference type="ARBA" id="ARBA00023125"/>
    </source>
</evidence>
<dbReference type="InterPro" id="IPR000524">
    <property type="entry name" value="Tscrpt_reg_HTH_GntR"/>
</dbReference>
<evidence type="ECO:0000256" key="1">
    <source>
        <dbReference type="ARBA" id="ARBA00023015"/>
    </source>
</evidence>
<keyword evidence="3" id="KW-0804">Transcription</keyword>
<reference evidence="5" key="2">
    <citation type="journal article" date="2021" name="PeerJ">
        <title>Extensive microbial diversity within the chicken gut microbiome revealed by metagenomics and culture.</title>
        <authorList>
            <person name="Gilroy R."/>
            <person name="Ravi A."/>
            <person name="Getino M."/>
            <person name="Pursley I."/>
            <person name="Horton D.L."/>
            <person name="Alikhan N.F."/>
            <person name="Baker D."/>
            <person name="Gharbi K."/>
            <person name="Hall N."/>
            <person name="Watson M."/>
            <person name="Adriaenssens E.M."/>
            <person name="Foster-Nyarko E."/>
            <person name="Jarju S."/>
            <person name="Secka A."/>
            <person name="Antonio M."/>
            <person name="Oren A."/>
            <person name="Chaudhuri R.R."/>
            <person name="La Ragione R."/>
            <person name="Hildebrand F."/>
            <person name="Pallen M.J."/>
        </authorList>
    </citation>
    <scope>NUCLEOTIDE SEQUENCE</scope>
    <source>
        <strain evidence="5">ChiSjej1B19-3389</strain>
    </source>
</reference>
<keyword evidence="1" id="KW-0805">Transcription regulation</keyword>
<dbReference type="GO" id="GO:0003677">
    <property type="term" value="F:DNA binding"/>
    <property type="evidence" value="ECO:0007669"/>
    <property type="project" value="UniProtKB-KW"/>
</dbReference>
<feature type="domain" description="HTH gntR-type" evidence="4">
    <location>
        <begin position="10"/>
        <end position="78"/>
    </location>
</feature>
<organism evidence="5 6">
    <name type="scientific">Candidatus Scatavimonas merdigallinarum</name>
    <dbReference type="NCBI Taxonomy" id="2840914"/>
    <lineage>
        <taxon>Bacteria</taxon>
        <taxon>Bacillati</taxon>
        <taxon>Bacillota</taxon>
        <taxon>Clostridia</taxon>
        <taxon>Eubacteriales</taxon>
        <taxon>Oscillospiraceae</taxon>
        <taxon>Oscillospiraceae incertae sedis</taxon>
        <taxon>Candidatus Scatavimonas</taxon>
    </lineage>
</organism>
<evidence type="ECO:0000256" key="3">
    <source>
        <dbReference type="ARBA" id="ARBA00023163"/>
    </source>
</evidence>
<name>A0A9D1CTZ6_9FIRM</name>
<accession>A0A9D1CTZ6</accession>
<dbReference type="InterPro" id="IPR036388">
    <property type="entry name" value="WH-like_DNA-bd_sf"/>
</dbReference>
<evidence type="ECO:0000313" key="6">
    <source>
        <dbReference type="Proteomes" id="UP000886787"/>
    </source>
</evidence>
<dbReference type="InterPro" id="IPR036390">
    <property type="entry name" value="WH_DNA-bd_sf"/>
</dbReference>
<dbReference type="PANTHER" id="PTHR38445:SF9">
    <property type="entry name" value="HTH-TYPE TRANSCRIPTIONAL REPRESSOR YTRA"/>
    <property type="match status" value="1"/>
</dbReference>
<proteinExistence type="predicted"/>
<dbReference type="SMART" id="SM00345">
    <property type="entry name" value="HTH_GNTR"/>
    <property type="match status" value="1"/>
</dbReference>
<comment type="caution">
    <text evidence="5">The sequence shown here is derived from an EMBL/GenBank/DDBJ whole genome shotgun (WGS) entry which is preliminary data.</text>
</comment>
<dbReference type="EMBL" id="DVFW01000021">
    <property type="protein sequence ID" value="HIQ80407.1"/>
    <property type="molecule type" value="Genomic_DNA"/>
</dbReference>
<evidence type="ECO:0000259" key="4">
    <source>
        <dbReference type="PROSITE" id="PS50949"/>
    </source>
</evidence>
<dbReference type="PROSITE" id="PS50949">
    <property type="entry name" value="HTH_GNTR"/>
    <property type="match status" value="1"/>
</dbReference>
<keyword evidence="2" id="KW-0238">DNA-binding</keyword>
<dbReference type="Gene3D" id="1.10.10.10">
    <property type="entry name" value="Winged helix-like DNA-binding domain superfamily/Winged helix DNA-binding domain"/>
    <property type="match status" value="1"/>
</dbReference>